<name>A0A804R6I1_MAIZE</name>
<evidence type="ECO:0000313" key="3">
    <source>
        <dbReference type="Proteomes" id="UP000007305"/>
    </source>
</evidence>
<dbReference type="Gramene" id="Zm00001eb392310_T001">
    <property type="protein sequence ID" value="Zm00001eb392310_P001"/>
    <property type="gene ID" value="Zm00001eb392310"/>
</dbReference>
<evidence type="ECO:0000256" key="1">
    <source>
        <dbReference type="SAM" id="MobiDB-lite"/>
    </source>
</evidence>
<sequence length="115" mass="13317">MRIPPWRSVTPLPYSIPPWRIPLLSPCSIPARPLLSRLLTSTSTSRAPSPYTPRPLRDDDGSIVPRGTHWFKFWRLLHKEETQQQIIVVCQSLKVMAMEFFASHGWRFHARIEAA</sequence>
<feature type="compositionally biased region" description="Low complexity" evidence="1">
    <location>
        <begin position="40"/>
        <end position="49"/>
    </location>
</feature>
<proteinExistence type="predicted"/>
<keyword evidence="3" id="KW-1185">Reference proteome</keyword>
<organism evidence="2 3">
    <name type="scientific">Zea mays</name>
    <name type="common">Maize</name>
    <dbReference type="NCBI Taxonomy" id="4577"/>
    <lineage>
        <taxon>Eukaryota</taxon>
        <taxon>Viridiplantae</taxon>
        <taxon>Streptophyta</taxon>
        <taxon>Embryophyta</taxon>
        <taxon>Tracheophyta</taxon>
        <taxon>Spermatophyta</taxon>
        <taxon>Magnoliopsida</taxon>
        <taxon>Liliopsida</taxon>
        <taxon>Poales</taxon>
        <taxon>Poaceae</taxon>
        <taxon>PACMAD clade</taxon>
        <taxon>Panicoideae</taxon>
        <taxon>Andropogonodae</taxon>
        <taxon>Andropogoneae</taxon>
        <taxon>Tripsacinae</taxon>
        <taxon>Zea</taxon>
    </lineage>
</organism>
<reference evidence="2" key="3">
    <citation type="submission" date="2021-05" db="UniProtKB">
        <authorList>
            <consortium name="EnsemblPlants"/>
        </authorList>
    </citation>
    <scope>IDENTIFICATION</scope>
    <source>
        <strain evidence="2">cv. B73</strain>
    </source>
</reference>
<dbReference type="EnsemblPlants" id="Zm00001eb392310_T001">
    <property type="protein sequence ID" value="Zm00001eb392310_P001"/>
    <property type="gene ID" value="Zm00001eb392310"/>
</dbReference>
<dbReference type="Proteomes" id="UP000007305">
    <property type="component" value="Chromosome 9"/>
</dbReference>
<dbReference type="InParanoid" id="A0A804R6I1"/>
<feature type="region of interest" description="Disordered" evidence="1">
    <location>
        <begin position="40"/>
        <end position="60"/>
    </location>
</feature>
<dbReference type="AlphaFoldDB" id="A0A804R6I1"/>
<protein>
    <submittedName>
        <fullName evidence="2">Uncharacterized protein</fullName>
    </submittedName>
</protein>
<evidence type="ECO:0000313" key="2">
    <source>
        <dbReference type="EnsemblPlants" id="Zm00001eb392310_P001"/>
    </source>
</evidence>
<reference evidence="3" key="1">
    <citation type="journal article" date="2009" name="Science">
        <title>The B73 maize genome: complexity, diversity, and dynamics.</title>
        <authorList>
            <person name="Schnable P.S."/>
            <person name="Ware D."/>
            <person name="Fulton R.S."/>
            <person name="Stein J.C."/>
            <person name="Wei F."/>
            <person name="Pasternak S."/>
            <person name="Liang C."/>
            <person name="Zhang J."/>
            <person name="Fulton L."/>
            <person name="Graves T.A."/>
            <person name="Minx P."/>
            <person name="Reily A.D."/>
            <person name="Courtney L."/>
            <person name="Kruchowski S.S."/>
            <person name="Tomlinson C."/>
            <person name="Strong C."/>
            <person name="Delehaunty K."/>
            <person name="Fronick C."/>
            <person name="Courtney B."/>
            <person name="Rock S.M."/>
            <person name="Belter E."/>
            <person name="Du F."/>
            <person name="Kim K."/>
            <person name="Abbott R.M."/>
            <person name="Cotton M."/>
            <person name="Levy A."/>
            <person name="Marchetto P."/>
            <person name="Ochoa K."/>
            <person name="Jackson S.M."/>
            <person name="Gillam B."/>
            <person name="Chen W."/>
            <person name="Yan L."/>
            <person name="Higginbotham J."/>
            <person name="Cardenas M."/>
            <person name="Waligorski J."/>
            <person name="Applebaum E."/>
            <person name="Phelps L."/>
            <person name="Falcone J."/>
            <person name="Kanchi K."/>
            <person name="Thane T."/>
            <person name="Scimone A."/>
            <person name="Thane N."/>
            <person name="Henke J."/>
            <person name="Wang T."/>
            <person name="Ruppert J."/>
            <person name="Shah N."/>
            <person name="Rotter K."/>
            <person name="Hodges J."/>
            <person name="Ingenthron E."/>
            <person name="Cordes M."/>
            <person name="Kohlberg S."/>
            <person name="Sgro J."/>
            <person name="Delgado B."/>
            <person name="Mead K."/>
            <person name="Chinwalla A."/>
            <person name="Leonard S."/>
            <person name="Crouse K."/>
            <person name="Collura K."/>
            <person name="Kudrna D."/>
            <person name="Currie J."/>
            <person name="He R."/>
            <person name="Angelova A."/>
            <person name="Rajasekar S."/>
            <person name="Mueller T."/>
            <person name="Lomeli R."/>
            <person name="Scara G."/>
            <person name="Ko A."/>
            <person name="Delaney K."/>
            <person name="Wissotski M."/>
            <person name="Lopez G."/>
            <person name="Campos D."/>
            <person name="Braidotti M."/>
            <person name="Ashley E."/>
            <person name="Golser W."/>
            <person name="Kim H."/>
            <person name="Lee S."/>
            <person name="Lin J."/>
            <person name="Dujmic Z."/>
            <person name="Kim W."/>
            <person name="Talag J."/>
            <person name="Zuccolo A."/>
            <person name="Fan C."/>
            <person name="Sebastian A."/>
            <person name="Kramer M."/>
            <person name="Spiegel L."/>
            <person name="Nascimento L."/>
            <person name="Zutavern T."/>
            <person name="Miller B."/>
            <person name="Ambroise C."/>
            <person name="Muller S."/>
            <person name="Spooner W."/>
            <person name="Narechania A."/>
            <person name="Ren L."/>
            <person name="Wei S."/>
            <person name="Kumari S."/>
            <person name="Faga B."/>
            <person name="Levy M.J."/>
            <person name="McMahan L."/>
            <person name="Van Buren P."/>
            <person name="Vaughn M.W."/>
            <person name="Ying K."/>
            <person name="Yeh C.-T."/>
            <person name="Emrich S.J."/>
            <person name="Jia Y."/>
            <person name="Kalyanaraman A."/>
            <person name="Hsia A.-P."/>
            <person name="Barbazuk W.B."/>
            <person name="Baucom R.S."/>
            <person name="Brutnell T.P."/>
            <person name="Carpita N.C."/>
            <person name="Chaparro C."/>
            <person name="Chia J.-M."/>
            <person name="Deragon J.-M."/>
            <person name="Estill J.C."/>
            <person name="Fu Y."/>
            <person name="Jeddeloh J.A."/>
            <person name="Han Y."/>
            <person name="Lee H."/>
            <person name="Li P."/>
            <person name="Lisch D.R."/>
            <person name="Liu S."/>
            <person name="Liu Z."/>
            <person name="Nagel D.H."/>
            <person name="McCann M.C."/>
            <person name="SanMiguel P."/>
            <person name="Myers A.M."/>
            <person name="Nettleton D."/>
            <person name="Nguyen J."/>
            <person name="Penning B.W."/>
            <person name="Ponnala L."/>
            <person name="Schneider K.L."/>
            <person name="Schwartz D.C."/>
            <person name="Sharma A."/>
            <person name="Soderlund C."/>
            <person name="Springer N.M."/>
            <person name="Sun Q."/>
            <person name="Wang H."/>
            <person name="Waterman M."/>
            <person name="Westerman R."/>
            <person name="Wolfgruber T.K."/>
            <person name="Yang L."/>
            <person name="Yu Y."/>
            <person name="Zhang L."/>
            <person name="Zhou S."/>
            <person name="Zhu Q."/>
            <person name="Bennetzen J.L."/>
            <person name="Dawe R.K."/>
            <person name="Jiang J."/>
            <person name="Jiang N."/>
            <person name="Presting G.G."/>
            <person name="Wessler S.R."/>
            <person name="Aluru S."/>
            <person name="Martienssen R.A."/>
            <person name="Clifton S.W."/>
            <person name="McCombie W.R."/>
            <person name="Wing R.A."/>
            <person name="Wilson R.K."/>
        </authorList>
    </citation>
    <scope>NUCLEOTIDE SEQUENCE [LARGE SCALE GENOMIC DNA]</scope>
    <source>
        <strain evidence="3">cv. B73</strain>
    </source>
</reference>
<reference evidence="2" key="2">
    <citation type="submission" date="2019-07" db="EMBL/GenBank/DDBJ databases">
        <authorList>
            <person name="Seetharam A."/>
            <person name="Woodhouse M."/>
            <person name="Cannon E."/>
        </authorList>
    </citation>
    <scope>NUCLEOTIDE SEQUENCE [LARGE SCALE GENOMIC DNA]</scope>
    <source>
        <strain evidence="2">cv. B73</strain>
    </source>
</reference>
<accession>A0A804R6I1</accession>